<dbReference type="Proteomes" id="UP000251314">
    <property type="component" value="Unassembled WGS sequence"/>
</dbReference>
<dbReference type="EMBL" id="MJFZ01000001">
    <property type="protein sequence ID" value="RAW43791.1"/>
    <property type="molecule type" value="Genomic_DNA"/>
</dbReference>
<accession>A0A329T518</accession>
<evidence type="ECO:0000313" key="1">
    <source>
        <dbReference type="EMBL" id="RAW43791.1"/>
    </source>
</evidence>
<dbReference type="SUPFAM" id="SSF53098">
    <property type="entry name" value="Ribonuclease H-like"/>
    <property type="match status" value="1"/>
</dbReference>
<sequence length="647" mass="71255">MSCTTLVDSQSAFALIPVCTNGRRWLRLLLSSAGSVPEAHEVVPTLSQASQLSDSDVCLFPLGQSTQPMSPSLSAASVVDLTAASTASGDSSGLSTSSLSSSVSLGVAAFGVPLEVCHFRQQNSRHDVWDIAHRLAIPSTKTTDQDAKPFTHVCLLCAQQLTCNPYAEPDAWEGALHRWGNTPNARSHMMALPEDHLLEKAEASMKSKAAARHVGEVMERANSREQKRTIPVTTSDRAFKRRGALQKALDANPTRNWHLYCPLRLTGDPDVSIIAAATFRDLLSAVYTEFCEMTRELLLKELKAAHGFPFLNLHHDGWSTGNGKVSVLGMSASFIDETWEYREIALLLTVVPSSHAATDVQKMICARMTDGFGIDISAMIQFTVSDTTSSAKTTSKLFEDSIPTDCTMHVLNLCLQYAMGLRENKGTVEVYDPVTNTRKREQRYCTVGGVFQEGRDLIRRVRAMNNYFSTQQRCKRLEEIQMFFCLPIMDATLDCDTRKQEKGEGASVFECLSLAGWRLVTEMEAIVCSIADLARVEVQRKELVSSKLIVLLKFASDRLNSSKFSVYDLDAPRTPTTTVGSIQRDAVAAEDLGPLARTCLARMIGQVEQRIATATPATVLILLLDPSTKFSVAWQLHRLPPHCQRTE</sequence>
<dbReference type="STRING" id="29920.A0A329T518"/>
<dbReference type="AlphaFoldDB" id="A0A329T518"/>
<dbReference type="OrthoDB" id="110948at2759"/>
<keyword evidence="2" id="KW-1185">Reference proteome</keyword>
<comment type="caution">
    <text evidence="1">The sequence shown here is derived from an EMBL/GenBank/DDBJ whole genome shotgun (WGS) entry which is preliminary data.</text>
</comment>
<dbReference type="InterPro" id="IPR012337">
    <property type="entry name" value="RNaseH-like_sf"/>
</dbReference>
<proteinExistence type="predicted"/>
<evidence type="ECO:0000313" key="2">
    <source>
        <dbReference type="Proteomes" id="UP000251314"/>
    </source>
</evidence>
<reference evidence="1 2" key="1">
    <citation type="submission" date="2018-01" db="EMBL/GenBank/DDBJ databases">
        <title>Draft genome of the strawberry crown rot pathogen Phytophthora cactorum.</title>
        <authorList>
            <person name="Armitage A.D."/>
            <person name="Lysoe E."/>
            <person name="Nellist C.F."/>
            <person name="Harrison R.J."/>
            <person name="Brurberg M.B."/>
        </authorList>
    </citation>
    <scope>NUCLEOTIDE SEQUENCE [LARGE SCALE GENOMIC DNA]</scope>
    <source>
        <strain evidence="1 2">10300</strain>
    </source>
</reference>
<gene>
    <name evidence="1" type="ORF">PC110_g89</name>
</gene>
<organism evidence="1 2">
    <name type="scientific">Phytophthora cactorum</name>
    <dbReference type="NCBI Taxonomy" id="29920"/>
    <lineage>
        <taxon>Eukaryota</taxon>
        <taxon>Sar</taxon>
        <taxon>Stramenopiles</taxon>
        <taxon>Oomycota</taxon>
        <taxon>Peronosporomycetes</taxon>
        <taxon>Peronosporales</taxon>
        <taxon>Peronosporaceae</taxon>
        <taxon>Phytophthora</taxon>
    </lineage>
</organism>
<protein>
    <submittedName>
        <fullName evidence="1">Uncharacterized protein</fullName>
    </submittedName>
</protein>
<name>A0A329T518_9STRA</name>
<dbReference type="VEuPathDB" id="FungiDB:PC110_g89"/>